<keyword evidence="2" id="KW-1185">Reference proteome</keyword>
<dbReference type="EMBL" id="OX459947">
    <property type="protein sequence ID" value="CAI9153773.1"/>
    <property type="molecule type" value="Genomic_DNA"/>
</dbReference>
<evidence type="ECO:0000313" key="2">
    <source>
        <dbReference type="Proteomes" id="UP001176941"/>
    </source>
</evidence>
<accession>A0ABN8XWL4</accession>
<reference evidence="1" key="1">
    <citation type="submission" date="2023-04" db="EMBL/GenBank/DDBJ databases">
        <authorList>
            <consortium name="ELIXIR-Norway"/>
        </authorList>
    </citation>
    <scope>NUCLEOTIDE SEQUENCE [LARGE SCALE GENOMIC DNA]</scope>
</reference>
<name>A0ABN8XWL4_RANTA</name>
<proteinExistence type="predicted"/>
<gene>
    <name evidence="1" type="ORF">MRATA1EN1_LOCUS2735</name>
</gene>
<evidence type="ECO:0000313" key="1">
    <source>
        <dbReference type="EMBL" id="CAI9153773.1"/>
    </source>
</evidence>
<organism evidence="1 2">
    <name type="scientific">Rangifer tarandus platyrhynchus</name>
    <name type="common">Svalbard reindeer</name>
    <dbReference type="NCBI Taxonomy" id="3082113"/>
    <lineage>
        <taxon>Eukaryota</taxon>
        <taxon>Metazoa</taxon>
        <taxon>Chordata</taxon>
        <taxon>Craniata</taxon>
        <taxon>Vertebrata</taxon>
        <taxon>Euteleostomi</taxon>
        <taxon>Mammalia</taxon>
        <taxon>Eutheria</taxon>
        <taxon>Laurasiatheria</taxon>
        <taxon>Artiodactyla</taxon>
        <taxon>Ruminantia</taxon>
        <taxon>Pecora</taxon>
        <taxon>Cervidae</taxon>
        <taxon>Odocoileinae</taxon>
        <taxon>Rangifer</taxon>
    </lineage>
</organism>
<protein>
    <submittedName>
        <fullName evidence="1">Uncharacterized protein</fullName>
    </submittedName>
</protein>
<dbReference type="Proteomes" id="UP001176941">
    <property type="component" value="Chromosome 11"/>
</dbReference>
<sequence>MIPRWVGSAEMIIQSNFLDLPLEALPSPQLLHLSCIPTQEELRGAEQAPEVPARGSPAALAHHAERLGGSLRCTRGGAEGEQLFLETVQVAARPAGAGQAARPSHCPRCNPAREESLESVFTAQCGHCPSTMKWQWARSRGRAGIMGS</sequence>